<dbReference type="Proteomes" id="UP001149074">
    <property type="component" value="Unassembled WGS sequence"/>
</dbReference>
<keyword evidence="3" id="KW-0539">Nucleus</keyword>
<protein>
    <submittedName>
        <fullName evidence="4">Uncharacterized protein</fullName>
    </submittedName>
</protein>
<accession>A0A9W9EQ72</accession>
<name>A0A9W9EQ72_9EURO</name>
<gene>
    <name evidence="4" type="ORF">N7532_010636</name>
</gene>
<keyword evidence="5" id="KW-1185">Reference proteome</keyword>
<evidence type="ECO:0000313" key="4">
    <source>
        <dbReference type="EMBL" id="KAJ5085865.1"/>
    </source>
</evidence>
<comment type="caution">
    <text evidence="4">The sequence shown here is derived from an EMBL/GenBank/DDBJ whole genome shotgun (WGS) entry which is preliminary data.</text>
</comment>
<keyword evidence="1" id="KW-0805">Transcription regulation</keyword>
<dbReference type="AlphaFoldDB" id="A0A9W9EQ72"/>
<sequence length="298" mass="33104">MKVLQGCSSIDRVQRIHFAIAGHILERNNVEISDLDETLQNTATEMPPQWWLMPAFAHISNSAKLLDDTVRLMIQFTHYHLLISRYDNNRLTAISASREILSRYVAFRSSNPAHFYCRGCDFFSFVSIFVLCFAHVGSRSQHHSLSSTHVVFNFLAHSRPSDRGMMERAMEILQSMNPDDTDSIATKLCHMIRHLLIVEADAARGRSYSMSSSESDAKTFECGTQSGTYGRTLQVHIPHFGTINFQPGAISSSAPVDSAPPGPNPCVTWASDGLLAGKEIFGTASCSRDLVNAFTSKQ</sequence>
<dbReference type="CDD" id="cd12148">
    <property type="entry name" value="fungal_TF_MHR"/>
    <property type="match status" value="1"/>
</dbReference>
<evidence type="ECO:0000256" key="3">
    <source>
        <dbReference type="ARBA" id="ARBA00023242"/>
    </source>
</evidence>
<dbReference type="OrthoDB" id="5392779at2759"/>
<evidence type="ECO:0000256" key="1">
    <source>
        <dbReference type="ARBA" id="ARBA00023015"/>
    </source>
</evidence>
<reference evidence="4" key="2">
    <citation type="journal article" date="2023" name="IMA Fungus">
        <title>Comparative genomic study of the Penicillium genus elucidates a diverse pangenome and 15 lateral gene transfer events.</title>
        <authorList>
            <person name="Petersen C."/>
            <person name="Sorensen T."/>
            <person name="Nielsen M.R."/>
            <person name="Sondergaard T.E."/>
            <person name="Sorensen J.L."/>
            <person name="Fitzpatrick D.A."/>
            <person name="Frisvad J.C."/>
            <person name="Nielsen K.L."/>
        </authorList>
    </citation>
    <scope>NUCLEOTIDE SEQUENCE</scope>
    <source>
        <strain evidence="4">IBT 30761</strain>
    </source>
</reference>
<dbReference type="RefSeq" id="XP_056470543.1">
    <property type="nucleotide sequence ID" value="XM_056623127.1"/>
</dbReference>
<keyword evidence="2" id="KW-0804">Transcription</keyword>
<dbReference type="EMBL" id="JAPQKI010000010">
    <property type="protein sequence ID" value="KAJ5085865.1"/>
    <property type="molecule type" value="Genomic_DNA"/>
</dbReference>
<dbReference type="PANTHER" id="PTHR47840">
    <property type="entry name" value="ZN(II)2CYS6 TRANSCRIPTION FACTOR (EUROFUNG)-RELATED"/>
    <property type="match status" value="1"/>
</dbReference>
<reference evidence="4" key="1">
    <citation type="submission" date="2022-11" db="EMBL/GenBank/DDBJ databases">
        <authorList>
            <person name="Petersen C."/>
        </authorList>
    </citation>
    <scope>NUCLEOTIDE SEQUENCE</scope>
    <source>
        <strain evidence="4">IBT 30761</strain>
    </source>
</reference>
<dbReference type="PANTHER" id="PTHR47840:SF1">
    <property type="entry name" value="ZN(II)2CYS6 TRANSCRIPTION FACTOR (EUROFUNG)"/>
    <property type="match status" value="1"/>
</dbReference>
<evidence type="ECO:0000256" key="2">
    <source>
        <dbReference type="ARBA" id="ARBA00023163"/>
    </source>
</evidence>
<dbReference type="GeneID" id="81362106"/>
<proteinExistence type="predicted"/>
<organism evidence="4 5">
    <name type="scientific">Penicillium argentinense</name>
    <dbReference type="NCBI Taxonomy" id="1131581"/>
    <lineage>
        <taxon>Eukaryota</taxon>
        <taxon>Fungi</taxon>
        <taxon>Dikarya</taxon>
        <taxon>Ascomycota</taxon>
        <taxon>Pezizomycotina</taxon>
        <taxon>Eurotiomycetes</taxon>
        <taxon>Eurotiomycetidae</taxon>
        <taxon>Eurotiales</taxon>
        <taxon>Aspergillaceae</taxon>
        <taxon>Penicillium</taxon>
    </lineage>
</organism>
<evidence type="ECO:0000313" key="5">
    <source>
        <dbReference type="Proteomes" id="UP001149074"/>
    </source>
</evidence>